<proteinExistence type="predicted"/>
<evidence type="ECO:0000313" key="2">
    <source>
        <dbReference type="Proteomes" id="UP001172680"/>
    </source>
</evidence>
<comment type="caution">
    <text evidence="1">The sequence shown here is derived from an EMBL/GenBank/DDBJ whole genome shotgun (WGS) entry which is preliminary data.</text>
</comment>
<reference evidence="1" key="1">
    <citation type="submission" date="2022-10" db="EMBL/GenBank/DDBJ databases">
        <title>Culturing micro-colonial fungi from biological soil crusts in the Mojave desert and describing Neophaeococcomyces mojavensis, and introducing the new genera and species Taxawa tesnikishii.</title>
        <authorList>
            <person name="Kurbessoian T."/>
            <person name="Stajich J.E."/>
        </authorList>
    </citation>
    <scope>NUCLEOTIDE SEQUENCE</scope>
    <source>
        <strain evidence="1">JES_115</strain>
    </source>
</reference>
<accession>A0ACC2YJ40</accession>
<name>A0ACC2YJ40_9PEZI</name>
<sequence>MFLDLVGALIAKKFPNFEVHEYNGSIGSNGAGRQLRKDFENTSQPASASILFQCEPWWNSNDEEQAYYRLHRIGQHRPVLVFVFRGSNSSIDTVIDTMNKKNVGINAQTVEHMVESSPEPSNNDIPAVTTVKTSQQSLDEENETLKSTYPSRKKTWQWRYKEAKEVSAAVRKPKTYIGYRLDRGLVSGSQDLEDMIKYPKKLMKRARMLQ</sequence>
<dbReference type="EMBL" id="JAPDRP010000027">
    <property type="protein sequence ID" value="KAJ9635366.1"/>
    <property type="molecule type" value="Genomic_DNA"/>
</dbReference>
<organism evidence="1 2">
    <name type="scientific">Coniosporium tulheliwenetii</name>
    <dbReference type="NCBI Taxonomy" id="3383036"/>
    <lineage>
        <taxon>Eukaryota</taxon>
        <taxon>Fungi</taxon>
        <taxon>Dikarya</taxon>
        <taxon>Ascomycota</taxon>
        <taxon>Pezizomycotina</taxon>
        <taxon>Dothideomycetes</taxon>
        <taxon>Dothideomycetes incertae sedis</taxon>
        <taxon>Coniosporium</taxon>
    </lineage>
</organism>
<evidence type="ECO:0000313" key="1">
    <source>
        <dbReference type="EMBL" id="KAJ9635366.1"/>
    </source>
</evidence>
<dbReference type="Proteomes" id="UP001172680">
    <property type="component" value="Unassembled WGS sequence"/>
</dbReference>
<protein>
    <submittedName>
        <fullName evidence="1">DNA repair protein rad16</fullName>
    </submittedName>
</protein>
<gene>
    <name evidence="1" type="primary">RAD16_2</name>
    <name evidence="1" type="ORF">H2199_008369</name>
</gene>
<keyword evidence="2" id="KW-1185">Reference proteome</keyword>